<dbReference type="InterPro" id="IPR028250">
    <property type="entry name" value="DsbDN"/>
</dbReference>
<name>A0ABN6GYS7_9BACT</name>
<proteinExistence type="predicted"/>
<gene>
    <name evidence="2" type="ORF">HAHE_03490</name>
</gene>
<protein>
    <recommendedName>
        <fullName evidence="1">Thiol:disulfide interchange protein DsbD N-terminal domain-containing protein</fullName>
    </recommendedName>
</protein>
<keyword evidence="3" id="KW-1185">Reference proteome</keyword>
<evidence type="ECO:0000313" key="3">
    <source>
        <dbReference type="Proteomes" id="UP001374893"/>
    </source>
</evidence>
<evidence type="ECO:0000313" key="2">
    <source>
        <dbReference type="EMBL" id="BCX46441.1"/>
    </source>
</evidence>
<sequence>MKTQTIGAGLLAIGSAFAGVRSGHAEAELIQTSEGYQAGKPVEVGIRLKLDDGWHTYWRNPGEGGMALSVDWKLPDGWVAGPLLHPVPVRFMTGELPGYGYEKEVVIPVFMTAGASAKGRAEVTAELSWLTCDDSACVPGDASLSISFEHENKGPGPGAGVIAKALEKVPQPVAGSRLSVDVDKDSLRLHVALPKGVDPTGCEVFPATPATVDHSKPIRLEEVEGGWEATVPANEYATGAPEELELVLSGGRLEKPLLLRWTAE</sequence>
<dbReference type="RefSeq" id="WP_338688059.1">
    <property type="nucleotide sequence ID" value="NZ_AP024702.1"/>
</dbReference>
<dbReference type="EMBL" id="AP024702">
    <property type="protein sequence ID" value="BCX46441.1"/>
    <property type="molecule type" value="Genomic_DNA"/>
</dbReference>
<accession>A0ABN6GYS7</accession>
<feature type="domain" description="Thiol:disulfide interchange protein DsbD N-terminal" evidence="1">
    <location>
        <begin position="38"/>
        <end position="144"/>
    </location>
</feature>
<organism evidence="2 3">
    <name type="scientific">Haloferula helveola</name>
    <dbReference type="NCBI Taxonomy" id="490095"/>
    <lineage>
        <taxon>Bacteria</taxon>
        <taxon>Pseudomonadati</taxon>
        <taxon>Verrucomicrobiota</taxon>
        <taxon>Verrucomicrobiia</taxon>
        <taxon>Verrucomicrobiales</taxon>
        <taxon>Verrucomicrobiaceae</taxon>
        <taxon>Haloferula</taxon>
    </lineage>
</organism>
<dbReference type="Proteomes" id="UP001374893">
    <property type="component" value="Chromosome"/>
</dbReference>
<dbReference type="Pfam" id="PF11412">
    <property type="entry name" value="DsbD_N"/>
    <property type="match status" value="1"/>
</dbReference>
<reference evidence="2 3" key="1">
    <citation type="submission" date="2021-06" db="EMBL/GenBank/DDBJ databases">
        <title>Complete genome of Haloferula helveola possessing various polysaccharide degrading enzymes.</title>
        <authorList>
            <person name="Takami H."/>
            <person name="Huang C."/>
            <person name="Hamasaki K."/>
        </authorList>
    </citation>
    <scope>NUCLEOTIDE SEQUENCE [LARGE SCALE GENOMIC DNA]</scope>
    <source>
        <strain evidence="2 3">CN-1</strain>
    </source>
</reference>
<evidence type="ECO:0000259" key="1">
    <source>
        <dbReference type="Pfam" id="PF11412"/>
    </source>
</evidence>